<sequence length="237" mass="25637">MHMPDLSRTCRALCAGALLAAGLLAGCASGGGAPVDLDPVSSPEWATDMARFAAEDAATPPPERPIVFTGSSSVRMWERLAADFPDAPVLNRGFGGSQVRDAIWYADEVALRYRPRQIVLYAGDNDIAEGRSAAQVLADTEAFVTRIRATQPGTPIALLGIKPSPSRANLLDVQRDANNALRDWAATQRNVAYIDVFTPMLDAEGVPREDLFIADRLHMNAAGYAMWREIIGPYLVR</sequence>
<reference evidence="3 4" key="1">
    <citation type="submission" date="2023-07" db="EMBL/GenBank/DDBJ databases">
        <title>Sorghum-associated microbial communities from plants grown in Nebraska, USA.</title>
        <authorList>
            <person name="Schachtman D."/>
        </authorList>
    </citation>
    <scope>NUCLEOTIDE SEQUENCE [LARGE SCALE GENOMIC DNA]</scope>
    <source>
        <strain evidence="3 4">4099</strain>
    </source>
</reference>
<dbReference type="Proteomes" id="UP001256588">
    <property type="component" value="Unassembled WGS sequence"/>
</dbReference>
<dbReference type="InterPro" id="IPR036514">
    <property type="entry name" value="SGNH_hydro_sf"/>
</dbReference>
<dbReference type="InterPro" id="IPR051532">
    <property type="entry name" value="Ester_Hydrolysis_Enzymes"/>
</dbReference>
<dbReference type="RefSeq" id="WP_310233120.1">
    <property type="nucleotide sequence ID" value="NZ_JAVDWO010000003.1"/>
</dbReference>
<dbReference type="InterPro" id="IPR013830">
    <property type="entry name" value="SGNH_hydro"/>
</dbReference>
<accession>A0ABU1XVA8</accession>
<feature type="chain" id="PRO_5045056286" evidence="1">
    <location>
        <begin position="31"/>
        <end position="237"/>
    </location>
</feature>
<dbReference type="EMBL" id="JAVDWO010000003">
    <property type="protein sequence ID" value="MDR7192170.1"/>
    <property type="molecule type" value="Genomic_DNA"/>
</dbReference>
<dbReference type="SUPFAM" id="SSF52266">
    <property type="entry name" value="SGNH hydrolase"/>
    <property type="match status" value="1"/>
</dbReference>
<dbReference type="PANTHER" id="PTHR30383:SF5">
    <property type="entry name" value="SGNH HYDROLASE-TYPE ESTERASE DOMAIN-CONTAINING PROTEIN"/>
    <property type="match status" value="1"/>
</dbReference>
<evidence type="ECO:0000259" key="2">
    <source>
        <dbReference type="Pfam" id="PF13472"/>
    </source>
</evidence>
<evidence type="ECO:0000313" key="3">
    <source>
        <dbReference type="EMBL" id="MDR7192170.1"/>
    </source>
</evidence>
<gene>
    <name evidence="3" type="ORF">J2W68_000878</name>
</gene>
<proteinExistence type="predicted"/>
<feature type="signal peptide" evidence="1">
    <location>
        <begin position="1"/>
        <end position="30"/>
    </location>
</feature>
<dbReference type="CDD" id="cd04502">
    <property type="entry name" value="SGNH_hydrolase_like_7"/>
    <property type="match status" value="1"/>
</dbReference>
<keyword evidence="4" id="KW-1185">Reference proteome</keyword>
<protein>
    <submittedName>
        <fullName evidence="3">Lysophospholipase L1-like esterase</fullName>
    </submittedName>
</protein>
<dbReference type="Pfam" id="PF13472">
    <property type="entry name" value="Lipase_GDSL_2"/>
    <property type="match status" value="1"/>
</dbReference>
<name>A0ABU1XVA8_9GAMM</name>
<comment type="caution">
    <text evidence="3">The sequence shown here is derived from an EMBL/GenBank/DDBJ whole genome shotgun (WGS) entry which is preliminary data.</text>
</comment>
<dbReference type="PANTHER" id="PTHR30383">
    <property type="entry name" value="THIOESTERASE 1/PROTEASE 1/LYSOPHOSPHOLIPASE L1"/>
    <property type="match status" value="1"/>
</dbReference>
<evidence type="ECO:0000313" key="4">
    <source>
        <dbReference type="Proteomes" id="UP001256588"/>
    </source>
</evidence>
<keyword evidence="1" id="KW-0732">Signal</keyword>
<evidence type="ECO:0000256" key="1">
    <source>
        <dbReference type="SAM" id="SignalP"/>
    </source>
</evidence>
<feature type="domain" description="SGNH hydrolase-type esterase" evidence="2">
    <location>
        <begin position="75"/>
        <end position="225"/>
    </location>
</feature>
<dbReference type="Gene3D" id="3.40.50.1110">
    <property type="entry name" value="SGNH hydrolase"/>
    <property type="match status" value="1"/>
</dbReference>
<organism evidence="3 4">
    <name type="scientific">Luteimonas terrae</name>
    <dbReference type="NCBI Taxonomy" id="1530191"/>
    <lineage>
        <taxon>Bacteria</taxon>
        <taxon>Pseudomonadati</taxon>
        <taxon>Pseudomonadota</taxon>
        <taxon>Gammaproteobacteria</taxon>
        <taxon>Lysobacterales</taxon>
        <taxon>Lysobacteraceae</taxon>
        <taxon>Luteimonas</taxon>
    </lineage>
</organism>